<name>A0A1S7LMZ1_MAGMO</name>
<protein>
    <recommendedName>
        <fullName evidence="2">Sialidase domain-containing protein</fullName>
    </recommendedName>
</protein>
<evidence type="ECO:0008006" key="2">
    <source>
        <dbReference type="Google" id="ProtNLM"/>
    </source>
</evidence>
<dbReference type="InterPro" id="IPR023296">
    <property type="entry name" value="Glyco_hydro_beta-prop_sf"/>
</dbReference>
<dbReference type="AlphaFoldDB" id="A0A1S7LMZ1"/>
<dbReference type="EMBL" id="LO017727">
    <property type="protein sequence ID" value="CRH07487.1"/>
    <property type="molecule type" value="Genomic_DNA"/>
</dbReference>
<dbReference type="SUPFAM" id="SSF75005">
    <property type="entry name" value="Arabinanase/levansucrase/invertase"/>
    <property type="match status" value="1"/>
</dbReference>
<sequence>MHWRWIRFRQALGRKLHWPSRLAHAPVPLDTPTYDGSGQVTHPDVLDFGSPWQGHRFWMVTTPYPFLDDTLENPSILVSQDGISWQPPVGLTNPLVEAPSTGFHADPDMIWHRQSGELWLYYLHTIRHDRQYLMRLRSADGIHWGEPETILELPYQTIRSPALLQQGDEIWIWTVNMRDGPKLEFRRSHDGVAWQEVEPVVLELPGYNPSHIDLIREGTAGPWHMVMQAEPKRGGPNVLFWLVSEDPHHWRGGRRPLLSPHDAPLWAAQTLYRSSMTLHRDEPFARLWYAGRSPANENRIAYREVPRSLLHG</sequence>
<dbReference type="Gene3D" id="2.115.10.20">
    <property type="entry name" value="Glycosyl hydrolase domain, family 43"/>
    <property type="match status" value="1"/>
</dbReference>
<accession>A0A1S7LMZ1</accession>
<gene>
    <name evidence="1" type="ORF">MAGMO_3350</name>
</gene>
<organism evidence="1">
    <name type="scientific">Magnetococcus massalia (strain MO-1)</name>
    <dbReference type="NCBI Taxonomy" id="451514"/>
    <lineage>
        <taxon>Bacteria</taxon>
        <taxon>Pseudomonadati</taxon>
        <taxon>Pseudomonadota</taxon>
        <taxon>Magnetococcia</taxon>
        <taxon>Magnetococcales</taxon>
        <taxon>Magnetococcaceae</taxon>
        <taxon>Magnetococcus</taxon>
    </lineage>
</organism>
<proteinExistence type="predicted"/>
<reference evidence="1" key="1">
    <citation type="submission" date="2015-04" db="EMBL/GenBank/DDBJ databases">
        <authorList>
            <person name="Syromyatnikov M.Y."/>
            <person name="Popov V.N."/>
        </authorList>
    </citation>
    <scope>NUCLEOTIDE SEQUENCE</scope>
    <source>
        <strain evidence="1">MO-1</strain>
    </source>
</reference>
<evidence type="ECO:0000313" key="1">
    <source>
        <dbReference type="EMBL" id="CRH07487.1"/>
    </source>
</evidence>